<dbReference type="AlphaFoldDB" id="A0A074MF50"/>
<sequence>MMSKFLVLVSSLALIGTASATASNEVVTLDTATKTGGGSVSPQIGLGVLPSDPEATQAQVEKCRDHISQARKAIGQSPLLEREPASPEKPYAIYAVHREQDGCSVMVMMGSQGDIQPLPSADPNGPYLLPAKP</sequence>
<feature type="region of interest" description="Disordered" evidence="1">
    <location>
        <begin position="112"/>
        <end position="133"/>
    </location>
</feature>
<protein>
    <submittedName>
        <fullName evidence="3">Uncharacterized protein</fullName>
    </submittedName>
</protein>
<reference evidence="3 4" key="1">
    <citation type="submission" date="2014-04" db="EMBL/GenBank/DDBJ databases">
        <title>A comprehensive comparison of genomes of Erythrobacter spp. strains.</title>
        <authorList>
            <person name="Zheng Q."/>
        </authorList>
    </citation>
    <scope>NUCLEOTIDE SEQUENCE [LARGE SCALE GENOMIC DNA]</scope>
    <source>
        <strain evidence="3 4">DSM 6997</strain>
    </source>
</reference>
<keyword evidence="2" id="KW-0732">Signal</keyword>
<accession>A0A074MF50</accession>
<dbReference type="Proteomes" id="UP000027647">
    <property type="component" value="Unassembled WGS sequence"/>
</dbReference>
<dbReference type="eggNOG" id="ENOG5031HD1">
    <property type="taxonomic scope" value="Bacteria"/>
</dbReference>
<evidence type="ECO:0000256" key="2">
    <source>
        <dbReference type="SAM" id="SignalP"/>
    </source>
</evidence>
<dbReference type="STRING" id="1044.EH31_01705"/>
<name>A0A074MF50_ERYLO</name>
<dbReference type="EMBL" id="JMIW01000001">
    <property type="protein sequence ID" value="KEO91405.1"/>
    <property type="molecule type" value="Genomic_DNA"/>
</dbReference>
<comment type="caution">
    <text evidence="3">The sequence shown here is derived from an EMBL/GenBank/DDBJ whole genome shotgun (WGS) entry which is preliminary data.</text>
</comment>
<evidence type="ECO:0000256" key="1">
    <source>
        <dbReference type="SAM" id="MobiDB-lite"/>
    </source>
</evidence>
<keyword evidence="4" id="KW-1185">Reference proteome</keyword>
<gene>
    <name evidence="3" type="ORF">EH31_01705</name>
</gene>
<organism evidence="3 4">
    <name type="scientific">Erythrobacter longus</name>
    <dbReference type="NCBI Taxonomy" id="1044"/>
    <lineage>
        <taxon>Bacteria</taxon>
        <taxon>Pseudomonadati</taxon>
        <taxon>Pseudomonadota</taxon>
        <taxon>Alphaproteobacteria</taxon>
        <taxon>Sphingomonadales</taxon>
        <taxon>Erythrobacteraceae</taxon>
        <taxon>Erythrobacter/Porphyrobacter group</taxon>
        <taxon>Erythrobacter</taxon>
    </lineage>
</organism>
<proteinExistence type="predicted"/>
<feature type="chain" id="PRO_5001697145" evidence="2">
    <location>
        <begin position="23"/>
        <end position="133"/>
    </location>
</feature>
<evidence type="ECO:0000313" key="4">
    <source>
        <dbReference type="Proteomes" id="UP000027647"/>
    </source>
</evidence>
<feature type="signal peptide" evidence="2">
    <location>
        <begin position="1"/>
        <end position="22"/>
    </location>
</feature>
<evidence type="ECO:0000313" key="3">
    <source>
        <dbReference type="EMBL" id="KEO91405.1"/>
    </source>
</evidence>